<proteinExistence type="predicted"/>
<dbReference type="Pfam" id="PF12502">
    <property type="entry name" value="DUF3710"/>
    <property type="match status" value="1"/>
</dbReference>
<dbReference type="RefSeq" id="WP_310298690.1">
    <property type="nucleotide sequence ID" value="NZ_BAAAPS010000002.1"/>
</dbReference>
<keyword evidence="3" id="KW-1185">Reference proteome</keyword>
<dbReference type="InterPro" id="IPR022183">
    <property type="entry name" value="DUF3710"/>
</dbReference>
<dbReference type="EMBL" id="JAVDYG010000001">
    <property type="protein sequence ID" value="MDR7361151.1"/>
    <property type="molecule type" value="Genomic_DNA"/>
</dbReference>
<feature type="region of interest" description="Disordered" evidence="1">
    <location>
        <begin position="186"/>
        <end position="208"/>
    </location>
</feature>
<comment type="caution">
    <text evidence="2">The sequence shown here is derived from an EMBL/GenBank/DDBJ whole genome shotgun (WGS) entry which is preliminary data.</text>
</comment>
<feature type="region of interest" description="Disordered" evidence="1">
    <location>
        <begin position="1"/>
        <end position="41"/>
    </location>
</feature>
<evidence type="ECO:0008006" key="4">
    <source>
        <dbReference type="Google" id="ProtNLM"/>
    </source>
</evidence>
<reference evidence="2 3" key="1">
    <citation type="submission" date="2023-07" db="EMBL/GenBank/DDBJ databases">
        <title>Sequencing the genomes of 1000 actinobacteria strains.</title>
        <authorList>
            <person name="Klenk H.-P."/>
        </authorList>
    </citation>
    <scope>NUCLEOTIDE SEQUENCE [LARGE SCALE GENOMIC DNA]</scope>
    <source>
        <strain evidence="2 3">DSM 19426</strain>
    </source>
</reference>
<dbReference type="Proteomes" id="UP001183648">
    <property type="component" value="Unassembled WGS sequence"/>
</dbReference>
<accession>A0ABU2BSA8</accession>
<evidence type="ECO:0000313" key="2">
    <source>
        <dbReference type="EMBL" id="MDR7361151.1"/>
    </source>
</evidence>
<gene>
    <name evidence="2" type="ORF">J2S63_000704</name>
</gene>
<protein>
    <recommendedName>
        <fullName evidence="4">DUF3710 domain-containing protein</fullName>
    </recommendedName>
</protein>
<organism evidence="2 3">
    <name type="scientific">Nocardioides marmoribigeumensis</name>
    <dbReference type="NCBI Taxonomy" id="433649"/>
    <lineage>
        <taxon>Bacteria</taxon>
        <taxon>Bacillati</taxon>
        <taxon>Actinomycetota</taxon>
        <taxon>Actinomycetes</taxon>
        <taxon>Propionibacteriales</taxon>
        <taxon>Nocardioidaceae</taxon>
        <taxon>Nocardioides</taxon>
    </lineage>
</organism>
<evidence type="ECO:0000313" key="3">
    <source>
        <dbReference type="Proteomes" id="UP001183648"/>
    </source>
</evidence>
<evidence type="ECO:0000256" key="1">
    <source>
        <dbReference type="SAM" id="MobiDB-lite"/>
    </source>
</evidence>
<name>A0ABU2BSA8_9ACTN</name>
<sequence>MRRRRRESSDAPTEEVEGGDPGQVRSGGPYDVADHPLEEDDPSRIDLGALSLAGHPDLEVRLQVDEASGAVVAALLVAEDGALELRPFAASRHHDMWEDVRGEIMADLERQGAGASEVDGPYGKALHLVMTGQTPDGQTVTQPTLLLGIDGPRWLLRVSAYGRPAAEWHSDGLLETALSQVVVVRGSDPMPPGDALPLQLPPEAQRQG</sequence>